<dbReference type="PANTHER" id="PTHR33868">
    <property type="entry name" value="EXPRESSED PROTEIN"/>
    <property type="match status" value="1"/>
</dbReference>
<feature type="transmembrane region" description="Helical" evidence="2">
    <location>
        <begin position="341"/>
        <end position="367"/>
    </location>
</feature>
<proteinExistence type="predicted"/>
<name>A0AAU9PDD5_9ASTR</name>
<evidence type="ECO:0000313" key="4">
    <source>
        <dbReference type="Proteomes" id="UP001157418"/>
    </source>
</evidence>
<feature type="region of interest" description="Disordered" evidence="1">
    <location>
        <begin position="307"/>
        <end position="331"/>
    </location>
</feature>
<dbReference type="AlphaFoldDB" id="A0AAU9PDD5"/>
<feature type="compositionally biased region" description="Basic residues" evidence="1">
    <location>
        <begin position="314"/>
        <end position="324"/>
    </location>
</feature>
<protein>
    <submittedName>
        <fullName evidence="3">Uncharacterized protein</fullName>
    </submittedName>
</protein>
<accession>A0AAU9PDD5</accession>
<gene>
    <name evidence="3" type="ORF">LVIROSA_LOCUS33387</name>
</gene>
<evidence type="ECO:0000256" key="1">
    <source>
        <dbReference type="SAM" id="MobiDB-lite"/>
    </source>
</evidence>
<organism evidence="3 4">
    <name type="scientific">Lactuca virosa</name>
    <dbReference type="NCBI Taxonomy" id="75947"/>
    <lineage>
        <taxon>Eukaryota</taxon>
        <taxon>Viridiplantae</taxon>
        <taxon>Streptophyta</taxon>
        <taxon>Embryophyta</taxon>
        <taxon>Tracheophyta</taxon>
        <taxon>Spermatophyta</taxon>
        <taxon>Magnoliopsida</taxon>
        <taxon>eudicotyledons</taxon>
        <taxon>Gunneridae</taxon>
        <taxon>Pentapetalae</taxon>
        <taxon>asterids</taxon>
        <taxon>campanulids</taxon>
        <taxon>Asterales</taxon>
        <taxon>Asteraceae</taxon>
        <taxon>Cichorioideae</taxon>
        <taxon>Cichorieae</taxon>
        <taxon>Lactucinae</taxon>
        <taxon>Lactuca</taxon>
    </lineage>
</organism>
<keyword evidence="2" id="KW-1133">Transmembrane helix</keyword>
<dbReference type="Proteomes" id="UP001157418">
    <property type="component" value="Unassembled WGS sequence"/>
</dbReference>
<evidence type="ECO:0000313" key="3">
    <source>
        <dbReference type="EMBL" id="CAH1447801.1"/>
    </source>
</evidence>
<feature type="compositionally biased region" description="Polar residues" evidence="1">
    <location>
        <begin position="40"/>
        <end position="52"/>
    </location>
</feature>
<comment type="caution">
    <text evidence="3">The sequence shown here is derived from an EMBL/GenBank/DDBJ whole genome shotgun (WGS) entry which is preliminary data.</text>
</comment>
<dbReference type="PANTHER" id="PTHR33868:SF2">
    <property type="entry name" value="EXPRESSED PROTEIN"/>
    <property type="match status" value="1"/>
</dbReference>
<keyword evidence="2" id="KW-0472">Membrane</keyword>
<sequence>MAAAEARAAWQRTANRCFVQEDAKRAPKLACVPPAASSSSLFKQADTTRPTTNGNGNGNGVDDLAPPTANSMYSNLSSDSRWWLHLQPNPSNYMYQKEQVSSSTLEFVDIMDSQSSVKGCSCNLGEESYEFVEMDSGSKQVDEFSLGSEFPHWMERENEELPLPWWHKDDLASFVAQRSQDFMENCDLPQPQSQNTSFTCFGLSKPQNSASVHGIAVSPLSTTTTVVVDEGGEMDPSKRKLLEALCHSQTRAREAEKAAKQAYEEKQHVVKLIFKQASQLFAYKQWLYLLQLENLYNQIKANKIPSDSPWNVPPRKKPAKRKTPKPGYKDDDDDDDIIGKYAVAFAVGLGLVGAGLLLGWTVGWMFII</sequence>
<evidence type="ECO:0000256" key="2">
    <source>
        <dbReference type="SAM" id="Phobius"/>
    </source>
</evidence>
<reference evidence="3 4" key="1">
    <citation type="submission" date="2022-01" db="EMBL/GenBank/DDBJ databases">
        <authorList>
            <person name="Xiong W."/>
            <person name="Schranz E."/>
        </authorList>
    </citation>
    <scope>NUCLEOTIDE SEQUENCE [LARGE SCALE GENOMIC DNA]</scope>
</reference>
<keyword evidence="2" id="KW-0812">Transmembrane</keyword>
<feature type="region of interest" description="Disordered" evidence="1">
    <location>
        <begin position="40"/>
        <end position="70"/>
    </location>
</feature>
<keyword evidence="4" id="KW-1185">Reference proteome</keyword>
<dbReference type="EMBL" id="CAKMRJ010005634">
    <property type="protein sequence ID" value="CAH1447801.1"/>
    <property type="molecule type" value="Genomic_DNA"/>
</dbReference>